<accession>A0A8J5D2N0</accession>
<dbReference type="Proteomes" id="UP000770661">
    <property type="component" value="Unassembled WGS sequence"/>
</dbReference>
<dbReference type="AlphaFoldDB" id="A0A8J5D2N0"/>
<reference evidence="2" key="1">
    <citation type="submission" date="2020-07" db="EMBL/GenBank/DDBJ databases">
        <title>The High-quality genome of the commercially important snow crab, Chionoecetes opilio.</title>
        <authorList>
            <person name="Jeong J.-H."/>
            <person name="Ryu S."/>
        </authorList>
    </citation>
    <scope>NUCLEOTIDE SEQUENCE</scope>
    <source>
        <strain evidence="2">MADBK_172401_WGS</strain>
        <tissue evidence="2">Digestive gland</tissue>
    </source>
</reference>
<feature type="region of interest" description="Disordered" evidence="1">
    <location>
        <begin position="183"/>
        <end position="213"/>
    </location>
</feature>
<name>A0A8J5D2N0_CHIOP</name>
<evidence type="ECO:0000313" key="3">
    <source>
        <dbReference type="Proteomes" id="UP000770661"/>
    </source>
</evidence>
<proteinExistence type="predicted"/>
<protein>
    <submittedName>
        <fullName evidence="2">Uncharacterized protein</fullName>
    </submittedName>
</protein>
<dbReference type="EMBL" id="JACEEZ010001109">
    <property type="protein sequence ID" value="KAG0729481.1"/>
    <property type="molecule type" value="Genomic_DNA"/>
</dbReference>
<comment type="caution">
    <text evidence="2">The sequence shown here is derived from an EMBL/GenBank/DDBJ whole genome shotgun (WGS) entry which is preliminary data.</text>
</comment>
<feature type="region of interest" description="Disordered" evidence="1">
    <location>
        <begin position="1"/>
        <end position="38"/>
    </location>
</feature>
<organism evidence="2 3">
    <name type="scientific">Chionoecetes opilio</name>
    <name type="common">Atlantic snow crab</name>
    <name type="synonym">Cancer opilio</name>
    <dbReference type="NCBI Taxonomy" id="41210"/>
    <lineage>
        <taxon>Eukaryota</taxon>
        <taxon>Metazoa</taxon>
        <taxon>Ecdysozoa</taxon>
        <taxon>Arthropoda</taxon>
        <taxon>Crustacea</taxon>
        <taxon>Multicrustacea</taxon>
        <taxon>Malacostraca</taxon>
        <taxon>Eumalacostraca</taxon>
        <taxon>Eucarida</taxon>
        <taxon>Decapoda</taxon>
        <taxon>Pleocyemata</taxon>
        <taxon>Brachyura</taxon>
        <taxon>Eubrachyura</taxon>
        <taxon>Majoidea</taxon>
        <taxon>Majidae</taxon>
        <taxon>Chionoecetes</taxon>
    </lineage>
</organism>
<evidence type="ECO:0000313" key="2">
    <source>
        <dbReference type="EMBL" id="KAG0729481.1"/>
    </source>
</evidence>
<sequence>MSSRLAGVHQSALTSPFKRSRTLPSLTDPTTPPTPTVFTTKKLPVLRCSALKKPRLMWEHPAKTTRDHPAQRASLGEESLPFRVLASHRPDGWPRPSTPEDHALSMTRWRYRGELAGIPRVAFLCGLPKNGRGEDSLQQPRTTGLSLSEEVCAMGGVGRGRGPAGPLLVPFENLIGLAIFMTPQPRGRRGRGRGGEVSFDPQESRRPPSKTPKQFKGRFALLLSAVDAGLKKSNPRPATDPFLERGPEKWNTDCVSRREEAGWCPEGHERLAERGIAPIQRFLATRAKENGQPVPLKLARPHESWKFQAPANLRKDDRSGLEGSHSAPALKAARLSGLPERHVRFYKPSGKVSVATGLSGTMGQRQQALPENF</sequence>
<gene>
    <name evidence="2" type="ORF">GWK47_030248</name>
</gene>
<evidence type="ECO:0000256" key="1">
    <source>
        <dbReference type="SAM" id="MobiDB-lite"/>
    </source>
</evidence>
<keyword evidence="3" id="KW-1185">Reference proteome</keyword>